<dbReference type="InterPro" id="IPR044878">
    <property type="entry name" value="UbiA_sf"/>
</dbReference>
<feature type="transmembrane region" description="Helical" evidence="8">
    <location>
        <begin position="98"/>
        <end position="117"/>
    </location>
</feature>
<keyword evidence="2 8" id="KW-0474">Menaquinone biosynthesis</keyword>
<comment type="subcellular location">
    <subcellularLocation>
        <location evidence="8">Cell membrane</location>
        <topology evidence="8">Multi-pass membrane protein</topology>
    </subcellularLocation>
    <subcellularLocation>
        <location evidence="1">Membrane</location>
        <topology evidence="1">Multi-pass membrane protein</topology>
    </subcellularLocation>
</comment>
<keyword evidence="6 8" id="KW-1133">Transmembrane helix</keyword>
<keyword evidence="5 8" id="KW-0812">Transmembrane</keyword>
<gene>
    <name evidence="8 10" type="primary">menA</name>
    <name evidence="10" type="ORF">CHH28_15150</name>
</gene>
<dbReference type="NCBIfam" id="TIGR00751">
    <property type="entry name" value="menA"/>
    <property type="match status" value="1"/>
</dbReference>
<evidence type="ECO:0000256" key="2">
    <source>
        <dbReference type="ARBA" id="ARBA00022428"/>
    </source>
</evidence>
<dbReference type="AlphaFoldDB" id="A0A222FLM6"/>
<evidence type="ECO:0000313" key="10">
    <source>
        <dbReference type="EMBL" id="ASP39925.1"/>
    </source>
</evidence>
<comment type="pathway">
    <text evidence="8">Quinol/quinone metabolism; menaquinone biosynthesis; menaquinol from 1,4-dihydroxy-2-naphthoate: step 1/2.</text>
</comment>
<evidence type="ECO:0000256" key="6">
    <source>
        <dbReference type="ARBA" id="ARBA00022989"/>
    </source>
</evidence>
<organism evidence="10 11">
    <name type="scientific">Bacterioplanes sanyensis</name>
    <dbReference type="NCBI Taxonomy" id="1249553"/>
    <lineage>
        <taxon>Bacteria</taxon>
        <taxon>Pseudomonadati</taxon>
        <taxon>Pseudomonadota</taxon>
        <taxon>Gammaproteobacteria</taxon>
        <taxon>Oceanospirillales</taxon>
        <taxon>Oceanospirillaceae</taxon>
        <taxon>Bacterioplanes</taxon>
    </lineage>
</organism>
<dbReference type="Gene3D" id="1.10.357.140">
    <property type="entry name" value="UbiA prenyltransferase"/>
    <property type="match status" value="1"/>
</dbReference>
<dbReference type="EMBL" id="CP022530">
    <property type="protein sequence ID" value="ASP39925.1"/>
    <property type="molecule type" value="Genomic_DNA"/>
</dbReference>
<feature type="transmembrane region" description="Helical" evidence="8">
    <location>
        <begin position="181"/>
        <end position="203"/>
    </location>
</feature>
<feature type="transmembrane region" description="Helical" evidence="8">
    <location>
        <begin position="232"/>
        <end position="248"/>
    </location>
</feature>
<keyword evidence="4 8" id="KW-0808">Transferase</keyword>
<keyword evidence="11" id="KW-1185">Reference proteome</keyword>
<evidence type="ECO:0000256" key="5">
    <source>
        <dbReference type="ARBA" id="ARBA00022692"/>
    </source>
</evidence>
<sequence length="319" mass="34619">MSRARLSADKTMPNRCKVWWYAMRPKTLPAAIAPITLGQVLAWVNAPADTFDVRLMSAIFACALLLQIAVNFANDVFDFRAGVDGEQRVGPKRAVAQGWLTASQLFLGLAFVLMLAIAAGSYLIWHGGAVFAWLGVASVVALLAYSGGPLPLASNALGEVTVFVFFGLVAVAGGYHLHHEFIPLLVWVSALQMGCLTAAIMLVNNLRDLDNDKAASKHTLAVRLGPMRSEGLYRWLLLVPLALQWLVVETQMPDTQLSLAQRLLSTSLWVLVLFGSVRLSYLIALRKQHALNQQLAQTAALTLLFAIAASAEWGLRSAV</sequence>
<evidence type="ECO:0000313" key="11">
    <source>
        <dbReference type="Proteomes" id="UP000202440"/>
    </source>
</evidence>
<comment type="function">
    <text evidence="8">Conversion of 1,4-dihydroxy-2-naphthoate (DHNA) to demethylmenaquinone (DMK).</text>
</comment>
<dbReference type="GO" id="GO:0046428">
    <property type="term" value="F:1,4-dihydroxy-2-naphthoate polyprenyltransferase activity"/>
    <property type="evidence" value="ECO:0007669"/>
    <property type="project" value="UniProtKB-UniRule"/>
</dbReference>
<dbReference type="HAMAP" id="MF_01937">
    <property type="entry name" value="MenA_1"/>
    <property type="match status" value="1"/>
</dbReference>
<evidence type="ECO:0000256" key="7">
    <source>
        <dbReference type="ARBA" id="ARBA00023136"/>
    </source>
</evidence>
<dbReference type="InterPro" id="IPR026046">
    <property type="entry name" value="UBIAD1"/>
</dbReference>
<evidence type="ECO:0000256" key="8">
    <source>
        <dbReference type="HAMAP-Rule" id="MF_01937"/>
    </source>
</evidence>
<proteinExistence type="inferred from homology"/>
<dbReference type="PIRSF" id="PIRSF005355">
    <property type="entry name" value="UBIAD1"/>
    <property type="match status" value="1"/>
</dbReference>
<dbReference type="UniPathway" id="UPA00079">
    <property type="reaction ID" value="UER00168"/>
</dbReference>
<feature type="transmembrane region" description="Helical" evidence="8">
    <location>
        <begin position="58"/>
        <end position="77"/>
    </location>
</feature>
<dbReference type="CDD" id="cd13962">
    <property type="entry name" value="PT_UbiA_UBIAD1"/>
    <property type="match status" value="1"/>
</dbReference>
<feature type="transmembrane region" description="Helical" evidence="8">
    <location>
        <begin position="156"/>
        <end position="175"/>
    </location>
</feature>
<dbReference type="GO" id="GO:0042371">
    <property type="term" value="P:vitamin K biosynthetic process"/>
    <property type="evidence" value="ECO:0007669"/>
    <property type="project" value="TreeGrafter"/>
</dbReference>
<dbReference type="EC" id="2.5.1.74" evidence="8 9"/>
<feature type="transmembrane region" description="Helical" evidence="8">
    <location>
        <begin position="123"/>
        <end position="144"/>
    </location>
</feature>
<evidence type="ECO:0000256" key="9">
    <source>
        <dbReference type="NCBIfam" id="TIGR00751"/>
    </source>
</evidence>
<dbReference type="PANTHER" id="PTHR13929">
    <property type="entry name" value="1,4-DIHYDROXY-2-NAPHTHOATE OCTAPRENYLTRANSFERASE"/>
    <property type="match status" value="1"/>
</dbReference>
<feature type="transmembrane region" description="Helical" evidence="8">
    <location>
        <begin position="268"/>
        <end position="285"/>
    </location>
</feature>
<evidence type="ECO:0000256" key="1">
    <source>
        <dbReference type="ARBA" id="ARBA00004141"/>
    </source>
</evidence>
<reference evidence="10 11" key="1">
    <citation type="submission" date="2017-07" db="EMBL/GenBank/DDBJ databases">
        <title>Annotated genome sequence of Bacterioplanes sanyensis isolated from Red Sea.</title>
        <authorList>
            <person name="Rehman Z.U."/>
        </authorList>
    </citation>
    <scope>NUCLEOTIDE SEQUENCE [LARGE SCALE GENOMIC DNA]</scope>
    <source>
        <strain evidence="10 11">NV9</strain>
    </source>
</reference>
<name>A0A222FLM6_9GAMM</name>
<dbReference type="GO" id="GO:0005886">
    <property type="term" value="C:plasma membrane"/>
    <property type="evidence" value="ECO:0007669"/>
    <property type="project" value="UniProtKB-SubCell"/>
</dbReference>
<dbReference type="PANTHER" id="PTHR13929:SF0">
    <property type="entry name" value="UBIA PRENYLTRANSFERASE DOMAIN-CONTAINING PROTEIN 1"/>
    <property type="match status" value="1"/>
</dbReference>
<comment type="catalytic activity">
    <reaction evidence="8">
        <text>an all-trans-polyprenyl diphosphate + 1,4-dihydroxy-2-naphthoate + H(+) = a 2-demethylmenaquinol + CO2 + diphosphate</text>
        <dbReference type="Rhea" id="RHEA:26478"/>
        <dbReference type="Rhea" id="RHEA-COMP:9563"/>
        <dbReference type="Rhea" id="RHEA-COMP:9564"/>
        <dbReference type="ChEBI" id="CHEBI:11173"/>
        <dbReference type="ChEBI" id="CHEBI:15378"/>
        <dbReference type="ChEBI" id="CHEBI:16526"/>
        <dbReference type="ChEBI" id="CHEBI:33019"/>
        <dbReference type="ChEBI" id="CHEBI:55437"/>
        <dbReference type="ChEBI" id="CHEBI:58914"/>
        <dbReference type="EC" id="2.5.1.74"/>
    </reaction>
</comment>
<dbReference type="InterPro" id="IPR000537">
    <property type="entry name" value="UbiA_prenyltransferase"/>
</dbReference>
<dbReference type="KEGG" id="bsan:CHH28_15150"/>
<protein>
    <recommendedName>
        <fullName evidence="8 9">1,4-dihydroxy-2-naphthoate octaprenyltransferase</fullName>
        <shortName evidence="8">DHNA-octaprenyltransferase</shortName>
        <ecNumber evidence="8 9">2.5.1.74</ecNumber>
    </recommendedName>
</protein>
<dbReference type="Proteomes" id="UP000202440">
    <property type="component" value="Chromosome"/>
</dbReference>
<keyword evidence="7 8" id="KW-0472">Membrane</keyword>
<dbReference type="GO" id="GO:0009234">
    <property type="term" value="P:menaquinone biosynthetic process"/>
    <property type="evidence" value="ECO:0007669"/>
    <property type="project" value="UniProtKB-UniRule"/>
</dbReference>
<comment type="similarity">
    <text evidence="8">Belongs to the MenA family. Type 1 subfamily.</text>
</comment>
<evidence type="ECO:0000256" key="4">
    <source>
        <dbReference type="ARBA" id="ARBA00022679"/>
    </source>
</evidence>
<dbReference type="InterPro" id="IPR004657">
    <property type="entry name" value="MenA"/>
</dbReference>
<keyword evidence="3 8" id="KW-1003">Cell membrane</keyword>
<dbReference type="Pfam" id="PF01040">
    <property type="entry name" value="UbiA"/>
    <property type="match status" value="1"/>
</dbReference>
<accession>A0A222FLM6</accession>
<evidence type="ECO:0000256" key="3">
    <source>
        <dbReference type="ARBA" id="ARBA00022475"/>
    </source>
</evidence>